<dbReference type="Proteomes" id="UP000193380">
    <property type="component" value="Unassembled WGS sequence"/>
</dbReference>
<dbReference type="InterPro" id="IPR036599">
    <property type="entry name" value="DNA_ligase_N_sf"/>
</dbReference>
<accession>A0A061ACS7</accession>
<evidence type="ECO:0000259" key="3">
    <source>
        <dbReference type="Pfam" id="PF04675"/>
    </source>
</evidence>
<feature type="domain" description="DNA ligase ATP-dependent N-terminal" evidence="3">
    <location>
        <begin position="9"/>
        <end position="78"/>
    </location>
</feature>
<dbReference type="PANTHER" id="PTHR45674">
    <property type="entry name" value="DNA LIGASE 1/3 FAMILY MEMBER"/>
    <property type="match status" value="1"/>
</dbReference>
<dbReference type="Pfam" id="PF04675">
    <property type="entry name" value="DNA_ligase_A_N"/>
    <property type="match status" value="1"/>
</dbReference>
<gene>
    <name evidence="4" type="ORF">GSONMT00059497001</name>
</gene>
<dbReference type="GO" id="GO:0003910">
    <property type="term" value="F:DNA ligase (ATP) activity"/>
    <property type="evidence" value="ECO:0007669"/>
    <property type="project" value="InterPro"/>
</dbReference>
<dbReference type="PaxDb" id="8022-A0A061ACS7"/>
<name>A0A061ACS7_ONCMY</name>
<evidence type="ECO:0000313" key="5">
    <source>
        <dbReference type="Proteomes" id="UP000193380"/>
    </source>
</evidence>
<dbReference type="STRING" id="8022.A0A061ACS7"/>
<evidence type="ECO:0000256" key="2">
    <source>
        <dbReference type="ARBA" id="ARBA00022598"/>
    </source>
</evidence>
<comment type="similarity">
    <text evidence="1">Belongs to the ATP-dependent DNA ligase family.</text>
</comment>
<dbReference type="InterPro" id="IPR050191">
    <property type="entry name" value="ATP-dep_DNA_ligase"/>
</dbReference>
<dbReference type="PANTHER" id="PTHR45674:SF9">
    <property type="entry name" value="DNA LIGASE 3"/>
    <property type="match status" value="1"/>
</dbReference>
<keyword evidence="2" id="KW-0436">Ligase</keyword>
<evidence type="ECO:0000256" key="1">
    <source>
        <dbReference type="ARBA" id="ARBA00007572"/>
    </source>
</evidence>
<dbReference type="InterPro" id="IPR012308">
    <property type="entry name" value="DNA_ligase_ATP-dep_N"/>
</dbReference>
<proteinExistence type="inferred from homology"/>
<organism evidence="4 5">
    <name type="scientific">Oncorhynchus mykiss</name>
    <name type="common">Rainbow trout</name>
    <name type="synonym">Salmo gairdneri</name>
    <dbReference type="NCBI Taxonomy" id="8022"/>
    <lineage>
        <taxon>Eukaryota</taxon>
        <taxon>Metazoa</taxon>
        <taxon>Chordata</taxon>
        <taxon>Craniata</taxon>
        <taxon>Vertebrata</taxon>
        <taxon>Euteleostomi</taxon>
        <taxon>Actinopterygii</taxon>
        <taxon>Neopterygii</taxon>
        <taxon>Teleostei</taxon>
        <taxon>Protacanthopterygii</taxon>
        <taxon>Salmoniformes</taxon>
        <taxon>Salmonidae</taxon>
        <taxon>Salmoninae</taxon>
        <taxon>Oncorhynchus</taxon>
    </lineage>
</organism>
<sequence length="166" mass="18603">MFFEEGKSFPPAAKSLLTIQEVDASLTRLAQLTKEDEQQKELEDISKKCTGNDLKCIIRLIKHDLKMNSGAKHVLDAVDPNAYDAFKASRNLGDVIERVLRNQQDATNGSGPRKLLTIEASLMTPVQPMLVSSHTYTHMLSHTQMHTYTKQTCTHLPSAYILALYT</sequence>
<dbReference type="GO" id="GO:0070421">
    <property type="term" value="C:DNA ligase III-XRCC1 complex"/>
    <property type="evidence" value="ECO:0007669"/>
    <property type="project" value="TreeGrafter"/>
</dbReference>
<dbReference type="GO" id="GO:0006302">
    <property type="term" value="P:double-strand break repair"/>
    <property type="evidence" value="ECO:0007669"/>
    <property type="project" value="TreeGrafter"/>
</dbReference>
<dbReference type="EMBL" id="FR975662">
    <property type="protein sequence ID" value="CDR18276.1"/>
    <property type="molecule type" value="Genomic_DNA"/>
</dbReference>
<evidence type="ECO:0000313" key="4">
    <source>
        <dbReference type="EMBL" id="CDR18276.1"/>
    </source>
</evidence>
<dbReference type="GO" id="GO:0006310">
    <property type="term" value="P:DNA recombination"/>
    <property type="evidence" value="ECO:0007669"/>
    <property type="project" value="InterPro"/>
</dbReference>
<reference evidence="4" key="1">
    <citation type="journal article" date="2014" name="Nat. Commun.">
        <title>The rainbow trout genome provides novel insights into evolution after whole-genome duplication in vertebrates.</title>
        <authorList>
            <person name="Berthelot C."/>
            <person name="Brunet F."/>
            <person name="Chalopin D."/>
            <person name="Juanchich A."/>
            <person name="Bernard M."/>
            <person name="Noel B."/>
            <person name="Bento P."/>
            <person name="Da Silva C."/>
            <person name="Labadie K."/>
            <person name="Alberti A."/>
            <person name="Aury J.M."/>
            <person name="Louis A."/>
            <person name="Dehais P."/>
            <person name="Bardou P."/>
            <person name="Montfort J."/>
            <person name="Klopp C."/>
            <person name="Cabau C."/>
            <person name="Gaspin C."/>
            <person name="Thorgaard G.H."/>
            <person name="Boussaha M."/>
            <person name="Quillet E."/>
            <person name="Guyomard R."/>
            <person name="Galiana D."/>
            <person name="Bobe J."/>
            <person name="Volff J.N."/>
            <person name="Genet C."/>
            <person name="Wincker P."/>
            <person name="Jaillon O."/>
            <person name="Roest Crollius H."/>
            <person name="Guiguen Y."/>
        </authorList>
    </citation>
    <scope>NUCLEOTIDE SEQUENCE [LARGE SCALE GENOMIC DNA]</scope>
</reference>
<dbReference type="GO" id="GO:0006273">
    <property type="term" value="P:lagging strand elongation"/>
    <property type="evidence" value="ECO:0007669"/>
    <property type="project" value="TreeGrafter"/>
</dbReference>
<dbReference type="GO" id="GO:0003677">
    <property type="term" value="F:DNA binding"/>
    <property type="evidence" value="ECO:0007669"/>
    <property type="project" value="InterPro"/>
</dbReference>
<dbReference type="AlphaFoldDB" id="A0A061ACS7"/>
<protein>
    <recommendedName>
        <fullName evidence="3">DNA ligase ATP-dependent N-terminal domain-containing protein</fullName>
    </recommendedName>
</protein>
<reference evidence="4" key="2">
    <citation type="submission" date="2014-03" db="EMBL/GenBank/DDBJ databases">
        <authorList>
            <person name="Genoscope - CEA"/>
        </authorList>
    </citation>
    <scope>NUCLEOTIDE SEQUENCE</scope>
</reference>
<dbReference type="Gene3D" id="1.10.3260.10">
    <property type="entry name" value="DNA ligase, ATP-dependent, N-terminal domain"/>
    <property type="match status" value="1"/>
</dbReference>
<dbReference type="SUPFAM" id="SSF117018">
    <property type="entry name" value="ATP-dependent DNA ligase DNA-binding domain"/>
    <property type="match status" value="1"/>
</dbReference>